<dbReference type="AlphaFoldDB" id="A0A554WK51"/>
<protein>
    <submittedName>
        <fullName evidence="2">Copper chaperone PCu(A)C</fullName>
    </submittedName>
</protein>
<comment type="caution">
    <text evidence="2">The sequence shown here is derived from an EMBL/GenBank/DDBJ whole genome shotgun (WGS) entry which is preliminary data.</text>
</comment>
<dbReference type="OrthoDB" id="9796962at2"/>
<dbReference type="RefSeq" id="WP_143896289.1">
    <property type="nucleotide sequence ID" value="NZ_VJND01000014.1"/>
</dbReference>
<feature type="signal peptide" evidence="1">
    <location>
        <begin position="1"/>
        <end position="23"/>
    </location>
</feature>
<dbReference type="PANTHER" id="PTHR36302">
    <property type="entry name" value="BLR7088 PROTEIN"/>
    <property type="match status" value="1"/>
</dbReference>
<organism evidence="2 3">
    <name type="scientific">Tepidimonas sediminis</name>
    <dbReference type="NCBI Taxonomy" id="2588941"/>
    <lineage>
        <taxon>Bacteria</taxon>
        <taxon>Pseudomonadati</taxon>
        <taxon>Pseudomonadota</taxon>
        <taxon>Betaproteobacteria</taxon>
        <taxon>Burkholderiales</taxon>
        <taxon>Tepidimonas</taxon>
    </lineage>
</organism>
<dbReference type="Proteomes" id="UP000320225">
    <property type="component" value="Unassembled WGS sequence"/>
</dbReference>
<feature type="chain" id="PRO_5022117158" evidence="1">
    <location>
        <begin position="24"/>
        <end position="164"/>
    </location>
</feature>
<gene>
    <name evidence="2" type="ORF">Tsedi_02037</name>
</gene>
<reference evidence="2 3" key="1">
    <citation type="submission" date="2019-07" db="EMBL/GenBank/DDBJ databases">
        <title>Tepidimonas sediminis YIM 72259 draft genome.</title>
        <authorList>
            <person name="Da Costa M.S."/>
            <person name="Froufe H.J.C."/>
            <person name="Egas C."/>
            <person name="Albuquerque L."/>
        </authorList>
    </citation>
    <scope>NUCLEOTIDE SEQUENCE [LARGE SCALE GENOMIC DNA]</scope>
    <source>
        <strain evidence="2 3">YIM 72259</strain>
    </source>
</reference>
<evidence type="ECO:0000256" key="1">
    <source>
        <dbReference type="SAM" id="SignalP"/>
    </source>
</evidence>
<accession>A0A554WK51</accession>
<sequence>MTRNLIRSAAAGALLALTAAAWAQTVTIDEPWVRGTVAQQKATGAFMRLTAPENMRLVAGESPVAGVVEIHEMAMDGDVMRMRAIPGLALPAGRPVELKPGGYHVMLMDLKRPLAGGETVPLTLVFENAAGQRVRQEVQAKVMALGAQGGGAMGGHGHHGAHKH</sequence>
<evidence type="ECO:0000313" key="3">
    <source>
        <dbReference type="Proteomes" id="UP000320225"/>
    </source>
</evidence>
<name>A0A554WK51_9BURK</name>
<dbReference type="InterPro" id="IPR058248">
    <property type="entry name" value="Lxx211020-like"/>
</dbReference>
<keyword evidence="1" id="KW-0732">Signal</keyword>
<dbReference type="InterPro" id="IPR036182">
    <property type="entry name" value="PCuAC_sf"/>
</dbReference>
<dbReference type="InterPro" id="IPR007410">
    <property type="entry name" value="LpqE-like"/>
</dbReference>
<dbReference type="PANTHER" id="PTHR36302:SF1">
    <property type="entry name" value="COPPER CHAPERONE PCU(A)C"/>
    <property type="match status" value="1"/>
</dbReference>
<dbReference type="SUPFAM" id="SSF110087">
    <property type="entry name" value="DR1885-like metal-binding protein"/>
    <property type="match status" value="1"/>
</dbReference>
<keyword evidence="3" id="KW-1185">Reference proteome</keyword>
<dbReference type="EMBL" id="VJND01000014">
    <property type="protein sequence ID" value="TSE23949.1"/>
    <property type="molecule type" value="Genomic_DNA"/>
</dbReference>
<proteinExistence type="predicted"/>
<evidence type="ECO:0000313" key="2">
    <source>
        <dbReference type="EMBL" id="TSE23949.1"/>
    </source>
</evidence>
<dbReference type="Gene3D" id="2.60.40.1890">
    <property type="entry name" value="PCu(A)C copper chaperone"/>
    <property type="match status" value="1"/>
</dbReference>
<dbReference type="Pfam" id="PF04314">
    <property type="entry name" value="PCuAC"/>
    <property type="match status" value="1"/>
</dbReference>